<dbReference type="GO" id="GO:0022857">
    <property type="term" value="F:transmembrane transporter activity"/>
    <property type="evidence" value="ECO:0007669"/>
    <property type="project" value="InterPro"/>
</dbReference>
<feature type="transmembrane region" description="Helical" evidence="6">
    <location>
        <begin position="93"/>
        <end position="109"/>
    </location>
</feature>
<evidence type="ECO:0000256" key="3">
    <source>
        <dbReference type="ARBA" id="ARBA00022692"/>
    </source>
</evidence>
<accession>A0A5E5R2D3</accession>
<gene>
    <name evidence="7" type="ORF">TUEID40_03753</name>
</gene>
<keyword evidence="2" id="KW-1003">Cell membrane</keyword>
<keyword evidence="5 6" id="KW-0472">Membrane</keyword>
<dbReference type="InterPro" id="IPR001851">
    <property type="entry name" value="ABC_transp_permease"/>
</dbReference>
<keyword evidence="4 6" id="KW-1133">Transmembrane helix</keyword>
<feature type="transmembrane region" description="Helical" evidence="6">
    <location>
        <begin position="147"/>
        <end position="165"/>
    </location>
</feature>
<evidence type="ECO:0000256" key="5">
    <source>
        <dbReference type="ARBA" id="ARBA00023136"/>
    </source>
</evidence>
<evidence type="ECO:0000256" key="1">
    <source>
        <dbReference type="ARBA" id="ARBA00004429"/>
    </source>
</evidence>
<feature type="transmembrane region" description="Helical" evidence="6">
    <location>
        <begin position="63"/>
        <end position="81"/>
    </location>
</feature>
<evidence type="ECO:0000256" key="2">
    <source>
        <dbReference type="ARBA" id="ARBA00022475"/>
    </source>
</evidence>
<sequence length="330" mass="35885">MLLSLEPRGRQSRWMLLASPLLAGLLTLVCGALLFACLGHDPWQTLHTVLVQPLSDLYGLGELLVKAMPILLCALGLALAYQARVWNIGAEGQLLVGALAGSAVAIQLLDWQSRWALAWVLLAGTAAGALWAGFAAWLRTRFNANEILTTIMLNYIALNLLLYGVHGPLKDPDGFNFPQSALFGEASRLPALFEDSRCTLAHCSACWRWRRSGAGAAQLPRFPGPRARPRPPRRRFRRFPREAPGLVRAAVLRRAGRPGRRLRGRRADRPTGAAGLAGLRLCGDHRGLPWPSQSVRHPLRQPADGVVHLGGEAAQMSLNLPLALTGLFQG</sequence>
<dbReference type="CDD" id="cd06580">
    <property type="entry name" value="TM_PBP1_transp_TpRbsC_like"/>
    <property type="match status" value="1"/>
</dbReference>
<evidence type="ECO:0000256" key="4">
    <source>
        <dbReference type="ARBA" id="ARBA00022989"/>
    </source>
</evidence>
<organism evidence="7">
    <name type="scientific">Pseudomonas aeruginosa</name>
    <dbReference type="NCBI Taxonomy" id="287"/>
    <lineage>
        <taxon>Bacteria</taxon>
        <taxon>Pseudomonadati</taxon>
        <taxon>Pseudomonadota</taxon>
        <taxon>Gammaproteobacteria</taxon>
        <taxon>Pseudomonadales</taxon>
        <taxon>Pseudomonadaceae</taxon>
        <taxon>Pseudomonas</taxon>
    </lineage>
</organism>
<comment type="subcellular location">
    <subcellularLocation>
        <location evidence="1">Cell inner membrane</location>
        <topology evidence="1">Multi-pass membrane protein</topology>
    </subcellularLocation>
</comment>
<name>A0A5E5R2D3_PSEAI</name>
<dbReference type="PANTHER" id="PTHR47089:SF1">
    <property type="entry name" value="GUANOSINE ABC TRANSPORTER PERMEASE PROTEIN NUPP"/>
    <property type="match status" value="1"/>
</dbReference>
<keyword evidence="3 6" id="KW-0812">Transmembrane</keyword>
<reference evidence="7" key="1">
    <citation type="submission" date="2019-09" db="EMBL/GenBank/DDBJ databases">
        <authorList>
            <person name="Gross C."/>
            <person name="Bohn E."/>
        </authorList>
    </citation>
    <scope>NUCLEOTIDE SEQUENCE</scope>
    <source>
        <strain evidence="7">ID40</strain>
    </source>
</reference>
<proteinExistence type="predicted"/>
<dbReference type="AlphaFoldDB" id="A0A5E5R2D3"/>
<feature type="transmembrane region" description="Helical" evidence="6">
    <location>
        <begin position="115"/>
        <end position="138"/>
    </location>
</feature>
<evidence type="ECO:0000313" key="7">
    <source>
        <dbReference type="EMBL" id="VVH82566.1"/>
    </source>
</evidence>
<dbReference type="GO" id="GO:0005886">
    <property type="term" value="C:plasma membrane"/>
    <property type="evidence" value="ECO:0007669"/>
    <property type="project" value="UniProtKB-SubCell"/>
</dbReference>
<dbReference type="Pfam" id="PF02653">
    <property type="entry name" value="BPD_transp_2"/>
    <property type="match status" value="1"/>
</dbReference>
<dbReference type="PANTHER" id="PTHR47089">
    <property type="entry name" value="ABC TRANSPORTER, PERMEASE PROTEIN"/>
    <property type="match status" value="1"/>
</dbReference>
<dbReference type="EMBL" id="LR700248">
    <property type="protein sequence ID" value="VVH82566.1"/>
    <property type="molecule type" value="Genomic_DNA"/>
</dbReference>
<protein>
    <submittedName>
        <fullName evidence="7">Branched-chain amino acid transport system / permease component</fullName>
    </submittedName>
</protein>
<evidence type="ECO:0000256" key="6">
    <source>
        <dbReference type="SAM" id="Phobius"/>
    </source>
</evidence>